<dbReference type="RefSeq" id="WP_005863849.1">
    <property type="nucleotide sequence ID" value="NZ_AAYA01000024.1"/>
</dbReference>
<keyword evidence="6" id="KW-1185">Reference proteome</keyword>
<dbReference type="OrthoDB" id="9758229at2"/>
<evidence type="ECO:0008006" key="7">
    <source>
        <dbReference type="Google" id="ProtNLM"/>
    </source>
</evidence>
<feature type="domain" description="Type VI secretion system component TssM1 N-terminal" evidence="4">
    <location>
        <begin position="191"/>
        <end position="445"/>
    </location>
</feature>
<evidence type="ECO:0000259" key="2">
    <source>
        <dbReference type="Pfam" id="PF06744"/>
    </source>
</evidence>
<evidence type="ECO:0000259" key="3">
    <source>
        <dbReference type="Pfam" id="PF06761"/>
    </source>
</evidence>
<gene>
    <name evidence="5" type="ORF">SSE37_02995</name>
</gene>
<feature type="transmembrane region" description="Helical" evidence="1">
    <location>
        <begin position="52"/>
        <end position="72"/>
    </location>
</feature>
<feature type="transmembrane region" description="Helical" evidence="1">
    <location>
        <begin position="437"/>
        <end position="463"/>
    </location>
</feature>
<evidence type="ECO:0000259" key="4">
    <source>
        <dbReference type="Pfam" id="PF14331"/>
    </source>
</evidence>
<keyword evidence="1" id="KW-0812">Transmembrane</keyword>
<dbReference type="eggNOG" id="COG3523">
    <property type="taxonomic scope" value="Bacteria"/>
</dbReference>
<organism evidence="5 6">
    <name type="scientific">Sagittula stellata (strain ATCC 700073 / DSM 11524 / E-37)</name>
    <dbReference type="NCBI Taxonomy" id="388399"/>
    <lineage>
        <taxon>Bacteria</taxon>
        <taxon>Pseudomonadati</taxon>
        <taxon>Pseudomonadota</taxon>
        <taxon>Alphaproteobacteria</taxon>
        <taxon>Rhodobacterales</taxon>
        <taxon>Roseobacteraceae</taxon>
        <taxon>Sagittula</taxon>
    </lineage>
</organism>
<name>A3KAN8_SAGS3</name>
<dbReference type="InterPro" id="IPR017731">
    <property type="entry name" value="TssM1-like"/>
</dbReference>
<evidence type="ECO:0000313" key="5">
    <source>
        <dbReference type="EMBL" id="EBA05744.1"/>
    </source>
</evidence>
<sequence>MEYMFFRFFHVIWKILTSRAFLRFWIIVGVLCIFLAIFFGLPMTGSEFFSKIWVRVAVIVLILSPILGWYLFKFIRRRRKAKALEDSLVEAPVGDGEVLNERFTEALDKLKKTGGKNYLYELPWYVIIGPPGAGKTTALRYSGIEFPGQDVLTEGAQGFGGTKNVDWWFAEQAVLIDTAGRYTMQESDANADKASWTAFLELLKKGRPDQPINGVILAFSVEDMLKGTPESLTQHAAVVRERLGEIHQALRIDFPVYVLFTKADLISGFREYFSSFSQTRRKMAWGTTFQTKDRREATHAQVGEEFDALLSRLSDEVVDRMVEEPDDTSRIQIFGLPGQMAMLRENVVEFLRKVFEPTRYDSNAILRGFYFTSGTQEGTPIDQVLGAMSRDGEGEGFQPAFMSGKGKSYFLHDVLAKVIFEERDWVNFDRRAVRRVAILRTLAFSVIGLATTAAMAAFGYSFWQNATLVRDAEAHAAVYLDSARNELDNPLIQDPDPTSVIDHLDALRNMPAGYGNPHNPTFWEGFGLNRSREISNSAKKAYSDGLERMLRPRMMLHLENEIPQLIIDGDTEGTYRALKVYMQLGRDLEAKGDGDEAIRNYFDTEWQIMMPGATRFDERAKLMQHLDAMLELDTDQEVMVKPDDNIKSRARESIVNLPLADQAYAAIKEAASLSGVPDFNLVNRVSGNVNEVFRTTDGSPLDQLSVPGLYTFEGYWGFFIDEMVSAKERLAEEQWVLGETGDRVNFNSQLANLENELFSKYRREFTLAWNEMFEKLTIAKMSADSPNYTLLSYAASPTNSPIAELAEGVTEETNLMRLYDEIGGISETDAARLIASGGSSDLGGALGNAAYDRIYSRSGVFTRVILESLGNRTKNQLRANSGGLAEDVDRRRVQRITDDFKDWHTLIKGDRPNRPIDFMLKAYASVQENRSNAAFAPTPADDQMLGQALTALTRTNAGAPDVVARMNSAVATEFRTAAENATLAELSRALNDEVAQFCKTEIAPFYPFSGGSSRHLSPSIFGQFFGPGGKMDQFYSQHLAPYVIRTSDGLRADPGTAVGQRLSGSALAQFDRAQKIQRAFFASGSPTPEVNMSIKHVTSSPGVGLANLNIHGKTIPTQPDSTPAGFSWPGETAGVSIELIPTRIGNQASFEFSQGRWDIAKWLADGAPKVQGNVVTVRYTIRGQSITYRIEFDSSTVPFLMRELRDFSCPTSLE</sequence>
<dbReference type="PANTHER" id="PTHR36153:SF1">
    <property type="entry name" value="TYPE VI SECRETION SYSTEM COMPONENT TSSM1"/>
    <property type="match status" value="1"/>
</dbReference>
<dbReference type="Pfam" id="PF14331">
    <property type="entry name" value="IcmF-related_N"/>
    <property type="match status" value="1"/>
</dbReference>
<keyword evidence="1" id="KW-1133">Transmembrane helix</keyword>
<feature type="transmembrane region" description="Helical" evidence="1">
    <location>
        <begin position="21"/>
        <end position="40"/>
    </location>
</feature>
<comment type="caution">
    <text evidence="5">The sequence shown here is derived from an EMBL/GenBank/DDBJ whole genome shotgun (WGS) entry which is preliminary data.</text>
</comment>
<feature type="domain" description="IcmF-related" evidence="3">
    <location>
        <begin position="503"/>
        <end position="814"/>
    </location>
</feature>
<dbReference type="InterPro" id="IPR009612">
    <property type="entry name" value="IcmF-rel"/>
</dbReference>
<dbReference type="InterPro" id="IPR053156">
    <property type="entry name" value="T6SS_TssM-like"/>
</dbReference>
<keyword evidence="1" id="KW-0472">Membrane</keyword>
<dbReference type="InterPro" id="IPR010623">
    <property type="entry name" value="IcmF_C"/>
</dbReference>
<dbReference type="InterPro" id="IPR025743">
    <property type="entry name" value="TssM1_N"/>
</dbReference>
<evidence type="ECO:0000256" key="1">
    <source>
        <dbReference type="SAM" id="Phobius"/>
    </source>
</evidence>
<protein>
    <recommendedName>
        <fullName evidence="7">Type VI secretion protein IcmF</fullName>
    </recommendedName>
</protein>
<dbReference type="Pfam" id="PF06744">
    <property type="entry name" value="IcmF_C"/>
    <property type="match status" value="1"/>
</dbReference>
<evidence type="ECO:0000313" key="6">
    <source>
        <dbReference type="Proteomes" id="UP000005713"/>
    </source>
</evidence>
<dbReference type="SUPFAM" id="SSF52540">
    <property type="entry name" value="P-loop containing nucleoside triphosphate hydrolases"/>
    <property type="match status" value="1"/>
</dbReference>
<dbReference type="AlphaFoldDB" id="A3KAN8"/>
<reference evidence="5 6" key="1">
    <citation type="submission" date="2006-06" db="EMBL/GenBank/DDBJ databases">
        <authorList>
            <person name="Moran M.A."/>
            <person name="Ferriera S."/>
            <person name="Johnson J."/>
            <person name="Kravitz S."/>
            <person name="Beeson K."/>
            <person name="Sutton G."/>
            <person name="Rogers Y.-H."/>
            <person name="Friedman R."/>
            <person name="Frazier M."/>
            <person name="Venter J.C."/>
        </authorList>
    </citation>
    <scope>NUCLEOTIDE SEQUENCE [LARGE SCALE GENOMIC DNA]</scope>
    <source>
        <strain evidence="5 6">E-37</strain>
    </source>
</reference>
<dbReference type="EMBL" id="AAYA01000024">
    <property type="protein sequence ID" value="EBA05744.1"/>
    <property type="molecule type" value="Genomic_DNA"/>
</dbReference>
<accession>A3KAN8</accession>
<dbReference type="PANTHER" id="PTHR36153">
    <property type="entry name" value="INNER MEMBRANE PROTEIN-RELATED"/>
    <property type="match status" value="1"/>
</dbReference>
<feature type="domain" description="Type VI secretion system IcmF C-terminal" evidence="2">
    <location>
        <begin position="1093"/>
        <end position="1194"/>
    </location>
</feature>
<dbReference type="Proteomes" id="UP000005713">
    <property type="component" value="Unassembled WGS sequence"/>
</dbReference>
<proteinExistence type="predicted"/>
<dbReference type="Pfam" id="PF06761">
    <property type="entry name" value="IcmF-related"/>
    <property type="match status" value="1"/>
</dbReference>
<dbReference type="InterPro" id="IPR027417">
    <property type="entry name" value="P-loop_NTPase"/>
</dbReference>
<dbReference type="NCBIfam" id="TIGR03348">
    <property type="entry name" value="VI_IcmF"/>
    <property type="match status" value="1"/>
</dbReference>